<proteinExistence type="predicted"/>
<evidence type="ECO:0000313" key="1">
    <source>
        <dbReference type="EMBL" id="RYU89983.1"/>
    </source>
</evidence>
<dbReference type="PANTHER" id="PTHR21180">
    <property type="entry name" value="ENDONUCLEASE/EXONUCLEASE/PHOSPHATASE FAMILY DOMAIN-CONTAINING PROTEIN 1"/>
    <property type="match status" value="1"/>
</dbReference>
<dbReference type="InterPro" id="IPR010994">
    <property type="entry name" value="RuvA_2-like"/>
</dbReference>
<dbReference type="GO" id="GO:0015627">
    <property type="term" value="C:type II protein secretion system complex"/>
    <property type="evidence" value="ECO:0007669"/>
    <property type="project" value="TreeGrafter"/>
</dbReference>
<dbReference type="Gene3D" id="1.10.150.280">
    <property type="entry name" value="AF1531-like domain"/>
    <property type="match status" value="2"/>
</dbReference>
<dbReference type="InterPro" id="IPR051675">
    <property type="entry name" value="Endo/Exo/Phosphatase_dom_1"/>
</dbReference>
<dbReference type="GO" id="GO:0015628">
    <property type="term" value="P:protein secretion by the type II secretion system"/>
    <property type="evidence" value="ECO:0007669"/>
    <property type="project" value="TreeGrafter"/>
</dbReference>
<organism evidence="1 2">
    <name type="scientific">Mucilaginibacter terrigena</name>
    <dbReference type="NCBI Taxonomy" id="2492395"/>
    <lineage>
        <taxon>Bacteria</taxon>
        <taxon>Pseudomonadati</taxon>
        <taxon>Bacteroidota</taxon>
        <taxon>Sphingobacteriia</taxon>
        <taxon>Sphingobacteriales</taxon>
        <taxon>Sphingobacteriaceae</taxon>
        <taxon>Mucilaginibacter</taxon>
    </lineage>
</organism>
<dbReference type="OrthoDB" id="981124at2"/>
<dbReference type="Pfam" id="PF12836">
    <property type="entry name" value="HHH_3"/>
    <property type="match status" value="2"/>
</dbReference>
<reference evidence="1 2" key="1">
    <citation type="submission" date="2019-02" db="EMBL/GenBank/DDBJ databases">
        <title>Bacterial novel species Mucilaginibacter sp. 17JY9-4 isolated from soil.</title>
        <authorList>
            <person name="Jung H.-Y."/>
        </authorList>
    </citation>
    <scope>NUCLEOTIDE SEQUENCE [LARGE SCALE GENOMIC DNA]</scope>
    <source>
        <strain evidence="1 2">17JY9-4</strain>
    </source>
</reference>
<dbReference type="AlphaFoldDB" id="A0A4Q5LLN5"/>
<dbReference type="EMBL" id="SEWG01000004">
    <property type="protein sequence ID" value="RYU89983.1"/>
    <property type="molecule type" value="Genomic_DNA"/>
</dbReference>
<dbReference type="Proteomes" id="UP000293331">
    <property type="component" value="Unassembled WGS sequence"/>
</dbReference>
<protein>
    <recommendedName>
        <fullName evidence="3">Helix-hairpin-helix domain-containing protein</fullName>
    </recommendedName>
</protein>
<gene>
    <name evidence="1" type="ORF">EWM62_10585</name>
</gene>
<comment type="caution">
    <text evidence="1">The sequence shown here is derived from an EMBL/GenBank/DDBJ whole genome shotgun (WGS) entry which is preliminary data.</text>
</comment>
<evidence type="ECO:0008006" key="3">
    <source>
        <dbReference type="Google" id="ProtNLM"/>
    </source>
</evidence>
<evidence type="ECO:0000313" key="2">
    <source>
        <dbReference type="Proteomes" id="UP000293331"/>
    </source>
</evidence>
<dbReference type="RefSeq" id="WP_129876642.1">
    <property type="nucleotide sequence ID" value="NZ_SEWG01000004.1"/>
</dbReference>
<dbReference type="PANTHER" id="PTHR21180:SF32">
    <property type="entry name" value="ENDONUCLEASE_EXONUCLEASE_PHOSPHATASE FAMILY DOMAIN-CONTAINING PROTEIN 1"/>
    <property type="match status" value="1"/>
</dbReference>
<dbReference type="SUPFAM" id="SSF47781">
    <property type="entry name" value="RuvA domain 2-like"/>
    <property type="match status" value="3"/>
</dbReference>
<keyword evidence="2" id="KW-1185">Reference proteome</keyword>
<accession>A0A4Q5LLN5</accession>
<name>A0A4Q5LLN5_9SPHI</name>
<sequence length="277" mass="31541">MKAQFKTYISLTKKEWNGMVVLLVLIALVLAAPYAYQWFSKDNTINVTEFNKAVAALNNANQRPLNGFKTPKNSLYKFDPNIASANDWQRLGITAKQTAIIKNYTSKGGRFRKAEDLQKIYNLTREDYNRLAPYVAIPAEKAVATAVVELNTADSAKLTAVKGIGPAFSKRIIYYRERLGGFVNKEQLKEVFGMDDLKYKEIAGQVKVDAGHIRKININTISFDKLRLMPYLSYKQVNAVIEYRKQHGDYNTIRDLENIAIIDAGILRKIEPYLIYK</sequence>